<accession>A0A2N9ERP0</accession>
<proteinExistence type="predicted"/>
<reference evidence="1" key="1">
    <citation type="submission" date="2018-02" db="EMBL/GenBank/DDBJ databases">
        <authorList>
            <person name="Cohen D.B."/>
            <person name="Kent A.D."/>
        </authorList>
    </citation>
    <scope>NUCLEOTIDE SEQUENCE</scope>
</reference>
<organism evidence="1">
    <name type="scientific">Fagus sylvatica</name>
    <name type="common">Beechnut</name>
    <dbReference type="NCBI Taxonomy" id="28930"/>
    <lineage>
        <taxon>Eukaryota</taxon>
        <taxon>Viridiplantae</taxon>
        <taxon>Streptophyta</taxon>
        <taxon>Embryophyta</taxon>
        <taxon>Tracheophyta</taxon>
        <taxon>Spermatophyta</taxon>
        <taxon>Magnoliopsida</taxon>
        <taxon>eudicotyledons</taxon>
        <taxon>Gunneridae</taxon>
        <taxon>Pentapetalae</taxon>
        <taxon>rosids</taxon>
        <taxon>fabids</taxon>
        <taxon>Fagales</taxon>
        <taxon>Fagaceae</taxon>
        <taxon>Fagus</taxon>
    </lineage>
</organism>
<gene>
    <name evidence="1" type="ORF">FSB_LOCUS5151</name>
</gene>
<evidence type="ECO:0000313" key="1">
    <source>
        <dbReference type="EMBL" id="SPC77269.1"/>
    </source>
</evidence>
<protein>
    <submittedName>
        <fullName evidence="1">Uncharacterized protein</fullName>
    </submittedName>
</protein>
<name>A0A2N9ERP0_FAGSY</name>
<dbReference type="AlphaFoldDB" id="A0A2N9ERP0"/>
<dbReference type="EMBL" id="OIVN01000262">
    <property type="protein sequence ID" value="SPC77269.1"/>
    <property type="molecule type" value="Genomic_DNA"/>
</dbReference>
<sequence>MEKKISSPLGRSTGPAAWGRETTLCFFKSPSTIHARVSLTSFSSRNHKLVGMEFG</sequence>